<keyword evidence="1" id="KW-1133">Transmembrane helix</keyword>
<evidence type="ECO:0000256" key="1">
    <source>
        <dbReference type="SAM" id="Phobius"/>
    </source>
</evidence>
<dbReference type="EMBL" id="ASHM01042702">
    <property type="protein sequence ID" value="PNX82778.1"/>
    <property type="molecule type" value="Genomic_DNA"/>
</dbReference>
<reference evidence="2 3" key="2">
    <citation type="journal article" date="2017" name="Front. Plant Sci.">
        <title>Gene Classification and Mining of Molecular Markers Useful in Red Clover (Trifolium pratense) Breeding.</title>
        <authorList>
            <person name="Istvanek J."/>
            <person name="Dluhosova J."/>
            <person name="Dluhos P."/>
            <person name="Patkova L."/>
            <person name="Nedelnik J."/>
            <person name="Repkova J."/>
        </authorList>
    </citation>
    <scope>NUCLEOTIDE SEQUENCE [LARGE SCALE GENOMIC DNA]</scope>
    <source>
        <strain evidence="3">cv. Tatra</strain>
        <tissue evidence="2">Young leaves</tissue>
    </source>
</reference>
<organism evidence="2 3">
    <name type="scientific">Trifolium pratense</name>
    <name type="common">Red clover</name>
    <dbReference type="NCBI Taxonomy" id="57577"/>
    <lineage>
        <taxon>Eukaryota</taxon>
        <taxon>Viridiplantae</taxon>
        <taxon>Streptophyta</taxon>
        <taxon>Embryophyta</taxon>
        <taxon>Tracheophyta</taxon>
        <taxon>Spermatophyta</taxon>
        <taxon>Magnoliopsida</taxon>
        <taxon>eudicotyledons</taxon>
        <taxon>Gunneridae</taxon>
        <taxon>Pentapetalae</taxon>
        <taxon>rosids</taxon>
        <taxon>fabids</taxon>
        <taxon>Fabales</taxon>
        <taxon>Fabaceae</taxon>
        <taxon>Papilionoideae</taxon>
        <taxon>50 kb inversion clade</taxon>
        <taxon>NPAAA clade</taxon>
        <taxon>Hologalegina</taxon>
        <taxon>IRL clade</taxon>
        <taxon>Trifolieae</taxon>
        <taxon>Trifolium</taxon>
    </lineage>
</organism>
<dbReference type="PANTHER" id="PTHR38925:SF1">
    <property type="entry name" value="PROTEIN, PUTATIVE-RELATED"/>
    <property type="match status" value="1"/>
</dbReference>
<evidence type="ECO:0000313" key="2">
    <source>
        <dbReference type="EMBL" id="PNX82778.1"/>
    </source>
</evidence>
<feature type="transmembrane region" description="Helical" evidence="1">
    <location>
        <begin position="24"/>
        <end position="45"/>
    </location>
</feature>
<keyword evidence="1" id="KW-0812">Transmembrane</keyword>
<accession>A0A2K3LW66</accession>
<dbReference type="Proteomes" id="UP000236291">
    <property type="component" value="Unassembled WGS sequence"/>
</dbReference>
<name>A0A2K3LW66_TRIPR</name>
<proteinExistence type="predicted"/>
<protein>
    <submittedName>
        <fullName evidence="2">Uncharacterized protein</fullName>
    </submittedName>
</protein>
<gene>
    <name evidence="2" type="ORF">L195_g038813</name>
</gene>
<evidence type="ECO:0000313" key="3">
    <source>
        <dbReference type="Proteomes" id="UP000236291"/>
    </source>
</evidence>
<reference evidence="2 3" key="1">
    <citation type="journal article" date="2014" name="Am. J. Bot.">
        <title>Genome assembly and annotation for red clover (Trifolium pratense; Fabaceae).</title>
        <authorList>
            <person name="Istvanek J."/>
            <person name="Jaros M."/>
            <person name="Krenek A."/>
            <person name="Repkova J."/>
        </authorList>
    </citation>
    <scope>NUCLEOTIDE SEQUENCE [LARGE SCALE GENOMIC DNA]</scope>
    <source>
        <strain evidence="3">cv. Tatra</strain>
        <tissue evidence="2">Young leaves</tissue>
    </source>
</reference>
<comment type="caution">
    <text evidence="2">The sequence shown here is derived from an EMBL/GenBank/DDBJ whole genome shotgun (WGS) entry which is preliminary data.</text>
</comment>
<keyword evidence="1" id="KW-0472">Membrane</keyword>
<dbReference type="PANTHER" id="PTHR38925">
    <property type="entry name" value="PROTEIN, PUTATIVE-RELATED"/>
    <property type="match status" value="1"/>
</dbReference>
<sequence>MGLHAVAVAKIHLQLAISNGLSPAGVVAGIVCPLSLKIFMGLRVFREEAIYKARLFFFRLCHIAFNSETSFANGTRFERVLRLIGQNTIYTTNTASDNTLNTLSMLAL</sequence>
<dbReference type="AlphaFoldDB" id="A0A2K3LW66"/>